<reference evidence="1 2" key="1">
    <citation type="journal article" date="2020" name="ISME J.">
        <title>Uncovering the hidden diversity of litter-decomposition mechanisms in mushroom-forming fungi.</title>
        <authorList>
            <person name="Floudas D."/>
            <person name="Bentzer J."/>
            <person name="Ahren D."/>
            <person name="Johansson T."/>
            <person name="Persson P."/>
            <person name="Tunlid A."/>
        </authorList>
    </citation>
    <scope>NUCLEOTIDE SEQUENCE [LARGE SCALE GENOMIC DNA]</scope>
    <source>
        <strain evidence="1 2">CBS 101986</strain>
    </source>
</reference>
<evidence type="ECO:0000313" key="2">
    <source>
        <dbReference type="Proteomes" id="UP000567179"/>
    </source>
</evidence>
<gene>
    <name evidence="1" type="ORF">D9619_011972</name>
</gene>
<dbReference type="OrthoDB" id="2885385at2759"/>
<proteinExistence type="predicted"/>
<accession>A0A8H5B0P9</accession>
<comment type="caution">
    <text evidence="1">The sequence shown here is derived from an EMBL/GenBank/DDBJ whole genome shotgun (WGS) entry which is preliminary data.</text>
</comment>
<dbReference type="EMBL" id="JAACJJ010000044">
    <property type="protein sequence ID" value="KAF5314492.1"/>
    <property type="molecule type" value="Genomic_DNA"/>
</dbReference>
<keyword evidence="2" id="KW-1185">Reference proteome</keyword>
<dbReference type="AlphaFoldDB" id="A0A8H5B0P9"/>
<name>A0A8H5B0P9_9AGAR</name>
<sequence length="630" mass="71305">MSSRTEGEYLEEIPSNHFFSLRDNIHGRSRKAALLNALEDFLDENDGIPLMLAGLPLVVLAELWRDDSLNTTFDSPSTLLNSLMSIGSSLCRLFGILASTVPLSLFIVSTTPELLAEQAARLQVYYGPSITDILPQEVIDTIIDHLVLDPGHERQTCGSRHGENERNNYVRALSAYSLVCRAFVRRTQFHLFSALVIRDSSPTSLYGMGVFENDKIRGALLRSIVEFVEENPHLSRDIEHLQITFGPSAYMDSRREEHRQIQELLRALKGRGAEVRSLCLGFNSRALSPLDDLTCFLLPSSLLSDITRLHIHEVLGFPPSFFSMFPSLQSLSLSDTRITRNRAPTDLGARNNHLMPQIRSLALELTSRELLGIMGMVRYADGGYSPSKTPFLDLSRLTHCDLEWNDNEDESIASSVLVQTYGNTITQFTCEFRCLPESSDENFVNLKHLPALQELTVIFEPMWGKLGLSRRRLARTRSATSPSEPSIDFLLWFLGNIDPNAPLQTLNIACPHMIFFSGNPDLAELILSLDWDRVDVEIRRIYDNIAAHNPLSKAKLAVNFSFRIPLTFPGGILYKNGVETRREERLQWTEKTRRKCHRAMRTKFRRLFPLIEGCPGITLNISYTLDSSRY</sequence>
<protein>
    <submittedName>
        <fullName evidence="1">Uncharacterized protein</fullName>
    </submittedName>
</protein>
<evidence type="ECO:0000313" key="1">
    <source>
        <dbReference type="EMBL" id="KAF5314492.1"/>
    </source>
</evidence>
<organism evidence="1 2">
    <name type="scientific">Psilocybe cf. subviscida</name>
    <dbReference type="NCBI Taxonomy" id="2480587"/>
    <lineage>
        <taxon>Eukaryota</taxon>
        <taxon>Fungi</taxon>
        <taxon>Dikarya</taxon>
        <taxon>Basidiomycota</taxon>
        <taxon>Agaricomycotina</taxon>
        <taxon>Agaricomycetes</taxon>
        <taxon>Agaricomycetidae</taxon>
        <taxon>Agaricales</taxon>
        <taxon>Agaricineae</taxon>
        <taxon>Strophariaceae</taxon>
        <taxon>Psilocybe</taxon>
    </lineage>
</organism>
<dbReference type="Proteomes" id="UP000567179">
    <property type="component" value="Unassembled WGS sequence"/>
</dbReference>